<feature type="domain" description="C3H1-type" evidence="2">
    <location>
        <begin position="129"/>
        <end position="156"/>
    </location>
</feature>
<keyword evidence="1" id="KW-0862">Zinc</keyword>
<reference evidence="3" key="1">
    <citation type="submission" date="2021-02" db="EMBL/GenBank/DDBJ databases">
        <authorList>
            <person name="Dougan E. K."/>
            <person name="Rhodes N."/>
            <person name="Thang M."/>
            <person name="Chan C."/>
        </authorList>
    </citation>
    <scope>NUCLEOTIDE SEQUENCE</scope>
</reference>
<protein>
    <recommendedName>
        <fullName evidence="2">C3H1-type domain-containing protein</fullName>
    </recommendedName>
</protein>
<accession>A0A812RJ82</accession>
<organism evidence="3 4">
    <name type="scientific">Symbiodinium natans</name>
    <dbReference type="NCBI Taxonomy" id="878477"/>
    <lineage>
        <taxon>Eukaryota</taxon>
        <taxon>Sar</taxon>
        <taxon>Alveolata</taxon>
        <taxon>Dinophyceae</taxon>
        <taxon>Suessiales</taxon>
        <taxon>Symbiodiniaceae</taxon>
        <taxon>Symbiodinium</taxon>
    </lineage>
</organism>
<dbReference type="EMBL" id="CAJNDS010002341">
    <property type="protein sequence ID" value="CAE7441125.1"/>
    <property type="molecule type" value="Genomic_DNA"/>
</dbReference>
<gene>
    <name evidence="3" type="ORF">SNAT2548_LOCUS23976</name>
</gene>
<evidence type="ECO:0000256" key="1">
    <source>
        <dbReference type="PROSITE-ProRule" id="PRU00723"/>
    </source>
</evidence>
<keyword evidence="1" id="KW-0479">Metal-binding</keyword>
<keyword evidence="4" id="KW-1185">Reference proteome</keyword>
<sequence>MLPVSGGSVSLRLSTPFVTKVKNTFLELDEPEQEEVQVARRRCKSAPPAMKDDTAASVAQHRMSDEVAAECAQHEEVLLILPKDILGHDAQTKAQRRAIPAAVELEAFLDLPAMTGPAPRQPGSVGHPDICRRPCLFFNAGNCTNGTACEYCHLPHDVRTPHLDKRQRALVGNLSEVELMNLLLINLQARAKLGGFTFEALEVMEALRERAGLLPGAEPEMPRIPRQCQSKLLYMMQKMSFQSLLGLALKSRYATQAFVEDVSGALARMRSSMLSMASAVHLA</sequence>
<evidence type="ECO:0000313" key="3">
    <source>
        <dbReference type="EMBL" id="CAE7441125.1"/>
    </source>
</evidence>
<dbReference type="AlphaFoldDB" id="A0A812RJ82"/>
<evidence type="ECO:0000259" key="2">
    <source>
        <dbReference type="PROSITE" id="PS50103"/>
    </source>
</evidence>
<evidence type="ECO:0000313" key="4">
    <source>
        <dbReference type="Proteomes" id="UP000604046"/>
    </source>
</evidence>
<keyword evidence="1" id="KW-0863">Zinc-finger</keyword>
<name>A0A812RJ82_9DINO</name>
<proteinExistence type="predicted"/>
<dbReference type="InterPro" id="IPR000571">
    <property type="entry name" value="Znf_CCCH"/>
</dbReference>
<dbReference type="Proteomes" id="UP000604046">
    <property type="component" value="Unassembled WGS sequence"/>
</dbReference>
<dbReference type="PROSITE" id="PS50103">
    <property type="entry name" value="ZF_C3H1"/>
    <property type="match status" value="1"/>
</dbReference>
<comment type="caution">
    <text evidence="3">The sequence shown here is derived from an EMBL/GenBank/DDBJ whole genome shotgun (WGS) entry which is preliminary data.</text>
</comment>
<dbReference type="GO" id="GO:0008270">
    <property type="term" value="F:zinc ion binding"/>
    <property type="evidence" value="ECO:0007669"/>
    <property type="project" value="UniProtKB-KW"/>
</dbReference>
<feature type="zinc finger region" description="C3H1-type" evidence="1">
    <location>
        <begin position="129"/>
        <end position="156"/>
    </location>
</feature>